<dbReference type="GO" id="GO:0017110">
    <property type="term" value="F:nucleoside diphosphate phosphatase activity"/>
    <property type="evidence" value="ECO:0007669"/>
    <property type="project" value="InterPro"/>
</dbReference>
<dbReference type="AlphaFoldDB" id="Q0A8N8"/>
<dbReference type="GO" id="GO:0004787">
    <property type="term" value="F:thiamine diphosphate phosphatase activity"/>
    <property type="evidence" value="ECO:0007669"/>
    <property type="project" value="InterPro"/>
</dbReference>
<dbReference type="InterPro" id="IPR000086">
    <property type="entry name" value="NUDIX_hydrolase_dom"/>
</dbReference>
<evidence type="ECO:0000256" key="1">
    <source>
        <dbReference type="ARBA" id="ARBA00007608"/>
    </source>
</evidence>
<proteinExistence type="inferred from homology"/>
<evidence type="ECO:0000256" key="4">
    <source>
        <dbReference type="RuleBase" id="RU364043"/>
    </source>
</evidence>
<dbReference type="GO" id="GO:0017111">
    <property type="term" value="F:ribonucleoside triphosphate phosphatase activity"/>
    <property type="evidence" value="ECO:0007669"/>
    <property type="project" value="InterPro"/>
</dbReference>
<dbReference type="Pfam" id="PF00293">
    <property type="entry name" value="NUDIX"/>
    <property type="match status" value="1"/>
</dbReference>
<evidence type="ECO:0000313" key="7">
    <source>
        <dbReference type="Proteomes" id="UP000001962"/>
    </source>
</evidence>
<reference evidence="7" key="1">
    <citation type="submission" date="2006-08" db="EMBL/GenBank/DDBJ databases">
        <title>Complete sequence of Alkalilimnicola ehrilichei MLHE-1.</title>
        <authorList>
            <person name="Copeland A."/>
            <person name="Lucas S."/>
            <person name="Lapidus A."/>
            <person name="Barry K."/>
            <person name="Detter J.C."/>
            <person name="Glavina del Rio T."/>
            <person name="Hammon N."/>
            <person name="Israni S."/>
            <person name="Dalin E."/>
            <person name="Tice H."/>
            <person name="Pitluck S."/>
            <person name="Sims D."/>
            <person name="Brettin T."/>
            <person name="Bruce D."/>
            <person name="Han C."/>
            <person name="Tapia R."/>
            <person name="Gilna P."/>
            <person name="Schmutz J."/>
            <person name="Larimer F."/>
            <person name="Land M."/>
            <person name="Hauser L."/>
            <person name="Kyrpides N."/>
            <person name="Mikhailova N."/>
            <person name="Oremland R.S."/>
            <person name="Hoeft S.E."/>
            <person name="Switzer-Blum J."/>
            <person name="Kulp T."/>
            <person name="King G."/>
            <person name="Tabita R."/>
            <person name="Witte B."/>
            <person name="Santini J.M."/>
            <person name="Basu P."/>
            <person name="Hollibaugh J.T."/>
            <person name="Xie G."/>
            <person name="Stolz J.F."/>
            <person name="Richardson P."/>
        </authorList>
    </citation>
    <scope>NUCLEOTIDE SEQUENCE [LARGE SCALE GENOMIC DNA]</scope>
    <source>
        <strain evidence="7">ATCC BAA-1101 / DSM 17681 / MLHE-1</strain>
    </source>
</reference>
<protein>
    <recommendedName>
        <fullName evidence="3 4">Phosphatase NudJ</fullName>
        <ecNumber evidence="4">3.6.1.-</ecNumber>
    </recommendedName>
</protein>
<dbReference type="PANTHER" id="PTHR43222:SF11">
    <property type="entry name" value="PHOSPHATASE NUDJ"/>
    <property type="match status" value="1"/>
</dbReference>
<evidence type="ECO:0000313" key="6">
    <source>
        <dbReference type="EMBL" id="ABI56799.1"/>
    </source>
</evidence>
<keyword evidence="7" id="KW-1185">Reference proteome</keyword>
<dbReference type="Gene3D" id="3.90.79.10">
    <property type="entry name" value="Nucleoside Triphosphate Pyrophosphohydrolase"/>
    <property type="match status" value="1"/>
</dbReference>
<dbReference type="RefSeq" id="WP_011629194.1">
    <property type="nucleotide sequence ID" value="NC_008340.1"/>
</dbReference>
<dbReference type="OrthoDB" id="8594221at2"/>
<comment type="cofactor">
    <cofactor evidence="4">
        <name>Mg(2+)</name>
        <dbReference type="ChEBI" id="CHEBI:18420"/>
    </cofactor>
</comment>
<dbReference type="CDD" id="cd03675">
    <property type="entry name" value="NUDIX_Hydrolase"/>
    <property type="match status" value="1"/>
</dbReference>
<keyword evidence="4 6" id="KW-0378">Hydrolase</keyword>
<accession>Q0A8N8</accession>
<evidence type="ECO:0000256" key="2">
    <source>
        <dbReference type="ARBA" id="ARBA00011245"/>
    </source>
</evidence>
<dbReference type="PANTHER" id="PTHR43222">
    <property type="entry name" value="NUDIX HYDROLASE 23"/>
    <property type="match status" value="1"/>
</dbReference>
<dbReference type="InterPro" id="IPR015797">
    <property type="entry name" value="NUDIX_hydrolase-like_dom_sf"/>
</dbReference>
<organism evidence="6 7">
    <name type="scientific">Alkalilimnicola ehrlichii (strain ATCC BAA-1101 / DSM 17681 / MLHE-1)</name>
    <dbReference type="NCBI Taxonomy" id="187272"/>
    <lineage>
        <taxon>Bacteria</taxon>
        <taxon>Pseudomonadati</taxon>
        <taxon>Pseudomonadota</taxon>
        <taxon>Gammaproteobacteria</taxon>
        <taxon>Chromatiales</taxon>
        <taxon>Ectothiorhodospiraceae</taxon>
        <taxon>Alkalilimnicola</taxon>
    </lineage>
</organism>
<dbReference type="SUPFAM" id="SSF55811">
    <property type="entry name" value="Nudix"/>
    <property type="match status" value="1"/>
</dbReference>
<feature type="domain" description="Nudix hydrolase" evidence="5">
    <location>
        <begin position="2"/>
        <end position="134"/>
    </location>
</feature>
<dbReference type="EC" id="3.6.1.-" evidence="4"/>
<dbReference type="InterPro" id="IPR033713">
    <property type="entry name" value="NudJ"/>
</dbReference>
<comment type="subunit">
    <text evidence="2 4">Monomer.</text>
</comment>
<dbReference type="EMBL" id="CP000453">
    <property type="protein sequence ID" value="ABI56799.1"/>
    <property type="molecule type" value="Genomic_DNA"/>
</dbReference>
<dbReference type="PROSITE" id="PS51462">
    <property type="entry name" value="NUDIX"/>
    <property type="match status" value="1"/>
</dbReference>
<evidence type="ECO:0000256" key="3">
    <source>
        <dbReference type="ARBA" id="ARBA00015552"/>
    </source>
</evidence>
<dbReference type="KEGG" id="aeh:Mlg_1450"/>
<keyword evidence="4" id="KW-0460">Magnesium</keyword>
<name>Q0A8N8_ALKEH</name>
<dbReference type="Proteomes" id="UP000001962">
    <property type="component" value="Chromosome"/>
</dbReference>
<sequence length="156" mass="17657">MVWKPHVTVAAVVEWEGRFLMVEERPEGDAVVYNQPAGHLDPGESLTHAVIRETREETAWGFQPEALVGVYLWQPDPADTERSFLRIAFTGSLTEHDPNQALDQEIIRTCWKRPEELEAHAVGLRSPLVMRCIRDYQAGHRYPLALLGHLLPPGCP</sequence>
<gene>
    <name evidence="4" type="primary">nudJ</name>
    <name evidence="6" type="ordered locus">Mlg_1450</name>
</gene>
<dbReference type="HOGENOM" id="CLU_037162_6_1_6"/>
<evidence type="ECO:0000259" key="5">
    <source>
        <dbReference type="PROSITE" id="PS51462"/>
    </source>
</evidence>
<dbReference type="eggNOG" id="COG1051">
    <property type="taxonomic scope" value="Bacteria"/>
</dbReference>
<comment type="similarity">
    <text evidence="1 4">Belongs to the Nudix hydrolase family. NudJ subfamily.</text>
</comment>